<name>A0AA36I013_9DINO</name>
<dbReference type="InterPro" id="IPR001807">
    <property type="entry name" value="ClC"/>
</dbReference>
<keyword evidence="13" id="KW-1185">Reference proteome</keyword>
<dbReference type="GO" id="GO:0005886">
    <property type="term" value="C:plasma membrane"/>
    <property type="evidence" value="ECO:0007669"/>
    <property type="project" value="TreeGrafter"/>
</dbReference>
<dbReference type="GO" id="GO:0005794">
    <property type="term" value="C:Golgi apparatus"/>
    <property type="evidence" value="ECO:0007669"/>
    <property type="project" value="TreeGrafter"/>
</dbReference>
<evidence type="ECO:0000256" key="1">
    <source>
        <dbReference type="ARBA" id="ARBA00004141"/>
    </source>
</evidence>
<keyword evidence="4 9" id="KW-1133">Transmembrane helix</keyword>
<feature type="transmembrane region" description="Helical" evidence="9">
    <location>
        <begin position="970"/>
        <end position="989"/>
    </location>
</feature>
<dbReference type="Pfam" id="PF00571">
    <property type="entry name" value="CBS"/>
    <property type="match status" value="1"/>
</dbReference>
<gene>
    <name evidence="12" type="ORF">EVOR1521_LOCUS7038</name>
</gene>
<evidence type="ECO:0000313" key="12">
    <source>
        <dbReference type="EMBL" id="CAJ1378518.1"/>
    </source>
</evidence>
<dbReference type="SMART" id="SM00116">
    <property type="entry name" value="CBS"/>
    <property type="match status" value="3"/>
</dbReference>
<evidence type="ECO:0000256" key="8">
    <source>
        <dbReference type="PROSITE-ProRule" id="PRU00703"/>
    </source>
</evidence>
<dbReference type="Gene3D" id="1.10.3080.10">
    <property type="entry name" value="Clc chloride channel"/>
    <property type="match status" value="2"/>
</dbReference>
<feature type="transmembrane region" description="Helical" evidence="9">
    <location>
        <begin position="871"/>
        <end position="895"/>
    </location>
</feature>
<dbReference type="InterPro" id="IPR014743">
    <property type="entry name" value="Cl-channel_core"/>
</dbReference>
<dbReference type="PANTHER" id="PTHR45711">
    <property type="entry name" value="CHLORIDE CHANNEL PROTEIN"/>
    <property type="match status" value="1"/>
</dbReference>
<keyword evidence="5 9" id="KW-0406">Ion transport</keyword>
<dbReference type="PANTHER" id="PTHR45711:SF6">
    <property type="entry name" value="CHLORIDE CHANNEL PROTEIN"/>
    <property type="match status" value="1"/>
</dbReference>
<feature type="transmembrane region" description="Helical" evidence="9">
    <location>
        <begin position="1032"/>
        <end position="1051"/>
    </location>
</feature>
<evidence type="ECO:0000256" key="9">
    <source>
        <dbReference type="RuleBase" id="RU361221"/>
    </source>
</evidence>
<keyword evidence="8" id="KW-0129">CBS domain</keyword>
<dbReference type="Gene3D" id="3.10.580.10">
    <property type="entry name" value="CBS-domain"/>
    <property type="match status" value="2"/>
</dbReference>
<organism evidence="12 13">
    <name type="scientific">Effrenium voratum</name>
    <dbReference type="NCBI Taxonomy" id="2562239"/>
    <lineage>
        <taxon>Eukaryota</taxon>
        <taxon>Sar</taxon>
        <taxon>Alveolata</taxon>
        <taxon>Dinophyceae</taxon>
        <taxon>Suessiales</taxon>
        <taxon>Symbiodiniaceae</taxon>
        <taxon>Effrenium</taxon>
    </lineage>
</organism>
<feature type="transmembrane region" description="Helical" evidence="9">
    <location>
        <begin position="262"/>
        <end position="285"/>
    </location>
</feature>
<dbReference type="SUPFAM" id="SSF54631">
    <property type="entry name" value="CBS-domain pair"/>
    <property type="match status" value="2"/>
</dbReference>
<dbReference type="CDD" id="cd04591">
    <property type="entry name" value="CBS_pair_voltage-gated_CLC_euk_bac"/>
    <property type="match status" value="1"/>
</dbReference>
<dbReference type="Pfam" id="PF00654">
    <property type="entry name" value="Voltage_CLC"/>
    <property type="match status" value="2"/>
</dbReference>
<dbReference type="SUPFAM" id="SSF81340">
    <property type="entry name" value="Clc chloride channel"/>
    <property type="match status" value="2"/>
</dbReference>
<evidence type="ECO:0000259" key="11">
    <source>
        <dbReference type="PROSITE" id="PS51371"/>
    </source>
</evidence>
<evidence type="ECO:0000256" key="7">
    <source>
        <dbReference type="ARBA" id="ARBA00023214"/>
    </source>
</evidence>
<dbReference type="PRINTS" id="PR00762">
    <property type="entry name" value="CLCHANNEL"/>
</dbReference>
<comment type="similarity">
    <text evidence="9">Belongs to the chloride channel (TC 2.A.49) family.</text>
</comment>
<reference evidence="12" key="1">
    <citation type="submission" date="2023-08" db="EMBL/GenBank/DDBJ databases">
        <authorList>
            <person name="Chen Y."/>
            <person name="Shah S."/>
            <person name="Dougan E. K."/>
            <person name="Thang M."/>
            <person name="Chan C."/>
        </authorList>
    </citation>
    <scope>NUCLEOTIDE SEQUENCE</scope>
</reference>
<dbReference type="PROSITE" id="PS51371">
    <property type="entry name" value="CBS"/>
    <property type="match status" value="1"/>
</dbReference>
<feature type="transmembrane region" description="Helical" evidence="9">
    <location>
        <begin position="790"/>
        <end position="815"/>
    </location>
</feature>
<feature type="transmembrane region" description="Helical" evidence="9">
    <location>
        <begin position="996"/>
        <end position="1020"/>
    </location>
</feature>
<keyword evidence="7 9" id="KW-0868">Chloride</keyword>
<evidence type="ECO:0000256" key="6">
    <source>
        <dbReference type="ARBA" id="ARBA00023136"/>
    </source>
</evidence>
<accession>A0AA36I013</accession>
<feature type="transmembrane region" description="Helical" evidence="9">
    <location>
        <begin position="133"/>
        <end position="155"/>
    </location>
</feature>
<feature type="transmembrane region" description="Helical" evidence="9">
    <location>
        <begin position="175"/>
        <end position="196"/>
    </location>
</feature>
<evidence type="ECO:0000256" key="4">
    <source>
        <dbReference type="ARBA" id="ARBA00022989"/>
    </source>
</evidence>
<comment type="caution">
    <text evidence="9">Lacks conserved residue(s) required for the propagation of feature annotation.</text>
</comment>
<proteinExistence type="inferred from homology"/>
<feature type="transmembrane region" description="Helical" evidence="9">
    <location>
        <begin position="827"/>
        <end position="845"/>
    </location>
</feature>
<dbReference type="InterPro" id="IPR046342">
    <property type="entry name" value="CBS_dom_sf"/>
</dbReference>
<evidence type="ECO:0000313" key="13">
    <source>
        <dbReference type="Proteomes" id="UP001178507"/>
    </source>
</evidence>
<comment type="caution">
    <text evidence="12">The sequence shown here is derived from an EMBL/GenBank/DDBJ whole genome shotgun (WGS) entry which is preliminary data.</text>
</comment>
<feature type="transmembrane region" description="Helical" evidence="9">
    <location>
        <begin position="96"/>
        <end position="113"/>
    </location>
</feature>
<dbReference type="EMBL" id="CAUJNA010000549">
    <property type="protein sequence ID" value="CAJ1378518.1"/>
    <property type="molecule type" value="Genomic_DNA"/>
</dbReference>
<feature type="transmembrane region" description="Helical" evidence="9">
    <location>
        <begin position="300"/>
        <end position="325"/>
    </location>
</feature>
<feature type="transmembrane region" description="Helical" evidence="9">
    <location>
        <begin position="7"/>
        <end position="27"/>
    </location>
</feature>
<evidence type="ECO:0000256" key="3">
    <source>
        <dbReference type="ARBA" id="ARBA00022692"/>
    </source>
</evidence>
<evidence type="ECO:0000256" key="10">
    <source>
        <dbReference type="SAM" id="MobiDB-lite"/>
    </source>
</evidence>
<feature type="compositionally biased region" description="Low complexity" evidence="10">
    <location>
        <begin position="553"/>
        <end position="567"/>
    </location>
</feature>
<keyword evidence="2 9" id="KW-0813">Transport</keyword>
<feature type="domain" description="CBS" evidence="11">
    <location>
        <begin position="466"/>
        <end position="521"/>
    </location>
</feature>
<evidence type="ECO:0000256" key="2">
    <source>
        <dbReference type="ARBA" id="ARBA00022448"/>
    </source>
</evidence>
<comment type="subcellular location">
    <subcellularLocation>
        <location evidence="1 9">Membrane</location>
        <topology evidence="1 9">Multi-pass membrane protein</topology>
    </subcellularLocation>
</comment>
<dbReference type="AlphaFoldDB" id="A0AA36I013"/>
<dbReference type="GO" id="GO:0005769">
    <property type="term" value="C:early endosome"/>
    <property type="evidence" value="ECO:0007669"/>
    <property type="project" value="TreeGrafter"/>
</dbReference>
<keyword evidence="6 9" id="KW-0472">Membrane</keyword>
<protein>
    <recommendedName>
        <fullName evidence="9">Chloride channel protein</fullName>
    </recommendedName>
</protein>
<keyword evidence="3 9" id="KW-0812">Transmembrane</keyword>
<feature type="transmembrane region" description="Helical" evidence="9">
    <location>
        <begin position="60"/>
        <end position="84"/>
    </location>
</feature>
<evidence type="ECO:0000256" key="5">
    <source>
        <dbReference type="ARBA" id="ARBA00023065"/>
    </source>
</evidence>
<feature type="transmembrane region" description="Helical" evidence="9">
    <location>
        <begin position="232"/>
        <end position="250"/>
    </location>
</feature>
<feature type="region of interest" description="Disordered" evidence="10">
    <location>
        <begin position="550"/>
        <end position="569"/>
    </location>
</feature>
<feature type="transmembrane region" description="Helical" evidence="9">
    <location>
        <begin position="1063"/>
        <end position="1084"/>
    </location>
</feature>
<dbReference type="Proteomes" id="UP001178507">
    <property type="component" value="Unassembled WGS sequence"/>
</dbReference>
<sequence length="1280" mass="139002">MQDVLSLRTLVVKILGLMLSVSSGLALGKEGPTVHIACCWANVCSQWSRRYSTELRRRELLSVAAAAGVSVAFGAPVGGVLFSYEEVSTRFPRATMIRAFFSAVVAALTLAWYDPLGTGKLTLFEVSYQNEPALLEYPLFLAMGCVGGLVGALFVKLNIQISEARKDGSAFREKVPITLEVALIALFTAITSYPSIYTRDLSSLAIHSLFCSCSSPTNGVDRLTLCEGDQEAASASLVAALLLAAAVRFAQVTVTFGTGVPCGLFVPSLYVGACLGRCLGIVAAWGNGYLHFAQRVHPGVYAMVGAASVLGGVCRVTISLVVIMFELTGGTHLILPFMIAVLAAKWVGDLFNDSIYDCCIHLRGYPYLHEPGDVTYSTRACDVMQEELHCLGVEPGPLGVLLKELREAPFKGFPVVKSEDDFSVVGYVKSKPLQKFLEDQLCQNNDDSVPVSFRGRPGAINADFLLDTSVLSVVPDTPVAQVHSIFRHMGGKLVFVTRLGQVVGIITKKHFLHCLSRSLDQEVEGLDVDQKSSEHSSYLQAYCHETSSYGLLSSPEESPDASPEVSPKTNITRASVSFIRHSLPSREFSLENMRQSAVRALKSCPVVATRSQSENPGGRKARHSAIQSISWPAEVNKGSSGRDLRKSGLHLGLPAVIGLLSGMTRCFLIWSISSFLEKLYEEGAALTLSAWEHLRWSLVCVALAVLAARLNWRVPCTASGMSEVKTILNGFVMDERLSFDVLFSRSLGLVFASAARLCLDLQGVMLHLAACWADLCYRLSSINNEATRRELISVACAAGISAAFGTPLGGVLWSYEQMSSKFTQQTLIYAFLASILADLVVDAYAQRFDAVREELQSLGARYDHLPAFVEYVVFVFLGVLGGVLGAACIFYNMLVCRARQNWGWTKWGVWGSISITLVTLCSCAISWFSPLLFRQDDALQALFASCTSRSPLAESFGICSGSVTAMHSEVAWSLCGCALLCWLELAITYDAGTPGGYFISSLLIGGCLGRGTGILVHEFGQWSQVPLPSQPGVYAMVGAAAMLAGITRVHISLVVMMFELTGALQLVVPFMVAIMTANWVGSLLTCSMDECHISLRGYPHLMSESVVFKSRAGDVMDEELDECLTCNACQISVLTKLVNQAEYGGFPVIVSEEDRALVGYVSTESLREYLQQLPVRVTMKTNPMASFQPLDDKTLDLSSLVDRTVIQIVPETRLEQVHQIFLETLGLKLVLVCSFGQLVGMITKKAFVQYLEQGEIGNMTRDPAVILEDHKKGLDEPLLP</sequence>
<feature type="transmembrane region" description="Helical" evidence="9">
    <location>
        <begin position="907"/>
        <end position="928"/>
    </location>
</feature>
<dbReference type="GO" id="GO:0005247">
    <property type="term" value="F:voltage-gated chloride channel activity"/>
    <property type="evidence" value="ECO:0007669"/>
    <property type="project" value="TreeGrafter"/>
</dbReference>
<dbReference type="InterPro" id="IPR000644">
    <property type="entry name" value="CBS_dom"/>
</dbReference>